<dbReference type="EMBL" id="CP093547">
    <property type="protein sequence ID" value="UNP31510.1"/>
    <property type="molecule type" value="Genomic_DNA"/>
</dbReference>
<dbReference type="Proteomes" id="UP000829194">
    <property type="component" value="Chromosome"/>
</dbReference>
<proteinExistence type="predicted"/>
<dbReference type="RefSeq" id="WP_237049863.1">
    <property type="nucleotide sequence ID" value="NZ_CP011131.1"/>
</dbReference>
<name>A0ABY3XIQ3_9GAMM</name>
<evidence type="ECO:0000313" key="3">
    <source>
        <dbReference type="Proteomes" id="UP000829194"/>
    </source>
</evidence>
<evidence type="ECO:0000256" key="1">
    <source>
        <dbReference type="SAM" id="Phobius"/>
    </source>
</evidence>
<gene>
    <name evidence="2" type="ORF">MOV92_09800</name>
</gene>
<evidence type="ECO:0000313" key="2">
    <source>
        <dbReference type="EMBL" id="UNP31510.1"/>
    </source>
</evidence>
<feature type="transmembrane region" description="Helical" evidence="1">
    <location>
        <begin position="45"/>
        <end position="68"/>
    </location>
</feature>
<sequence length="136" mass="13899">MLLAGMASACAAVLHLGVIVGGPSWYRFFGAGERMAQMAEAGRAYPAVVTAGISALLMLWAGYALSGAGAIGPLPLLKPALCLITAVYLLRGLAVVPMAVASVPQPATPFWYWSSAICLAIGIAHLTGLIGAWSSL</sequence>
<keyword evidence="3" id="KW-1185">Reference proteome</keyword>
<protein>
    <recommendedName>
        <fullName evidence="4">MAPEG family protein</fullName>
    </recommendedName>
</protein>
<keyword evidence="1" id="KW-0472">Membrane</keyword>
<accession>A0ABY3XIQ3</accession>
<keyword evidence="1" id="KW-0812">Transmembrane</keyword>
<feature type="transmembrane region" description="Helical" evidence="1">
    <location>
        <begin position="110"/>
        <end position="133"/>
    </location>
</feature>
<organism evidence="2 3">
    <name type="scientific">Lysobacter gummosus</name>
    <dbReference type="NCBI Taxonomy" id="262324"/>
    <lineage>
        <taxon>Bacteria</taxon>
        <taxon>Pseudomonadati</taxon>
        <taxon>Pseudomonadota</taxon>
        <taxon>Gammaproteobacteria</taxon>
        <taxon>Lysobacterales</taxon>
        <taxon>Lysobacteraceae</taxon>
        <taxon>Lysobacter</taxon>
    </lineage>
</organism>
<feature type="transmembrane region" description="Helical" evidence="1">
    <location>
        <begin position="80"/>
        <end position="104"/>
    </location>
</feature>
<keyword evidence="1" id="KW-1133">Transmembrane helix</keyword>
<evidence type="ECO:0008006" key="4">
    <source>
        <dbReference type="Google" id="ProtNLM"/>
    </source>
</evidence>
<reference evidence="2 3" key="1">
    <citation type="submission" date="2022-03" db="EMBL/GenBank/DDBJ databases">
        <title>Complete genome sequence of Lysobacter capsici VKM B-2533 and Lysobacter gummosus 10.1.1, promising sources of lytic agents.</title>
        <authorList>
            <person name="Tarlachkov S.V."/>
            <person name="Kudryakova I.V."/>
            <person name="Afoshin A.S."/>
            <person name="Leontyevskaya E.A."/>
            <person name="Leontyevskaya N.V."/>
        </authorList>
    </citation>
    <scope>NUCLEOTIDE SEQUENCE [LARGE SCALE GENOMIC DNA]</scope>
    <source>
        <strain evidence="2 3">10.1.1</strain>
    </source>
</reference>